<evidence type="ECO:0000313" key="1">
    <source>
        <dbReference type="EMBL" id="KAJ3484362.1"/>
    </source>
</evidence>
<protein>
    <submittedName>
        <fullName evidence="1">Uncharacterized protein</fullName>
    </submittedName>
</protein>
<dbReference type="EMBL" id="JANAKD010001033">
    <property type="protein sequence ID" value="KAJ3484362.1"/>
    <property type="molecule type" value="Genomic_DNA"/>
</dbReference>
<reference evidence="1" key="1">
    <citation type="submission" date="2022-07" db="EMBL/GenBank/DDBJ databases">
        <title>Genome Sequence of Lecanicillium saksenae.</title>
        <authorList>
            <person name="Buettner E."/>
        </authorList>
    </citation>
    <scope>NUCLEOTIDE SEQUENCE</scope>
    <source>
        <strain evidence="1">VT-O1</strain>
    </source>
</reference>
<proteinExistence type="predicted"/>
<name>A0ACC1QQE4_9HYPO</name>
<keyword evidence="2" id="KW-1185">Reference proteome</keyword>
<organism evidence="1 2">
    <name type="scientific">Lecanicillium saksenae</name>
    <dbReference type="NCBI Taxonomy" id="468837"/>
    <lineage>
        <taxon>Eukaryota</taxon>
        <taxon>Fungi</taxon>
        <taxon>Dikarya</taxon>
        <taxon>Ascomycota</taxon>
        <taxon>Pezizomycotina</taxon>
        <taxon>Sordariomycetes</taxon>
        <taxon>Hypocreomycetidae</taxon>
        <taxon>Hypocreales</taxon>
        <taxon>Cordycipitaceae</taxon>
        <taxon>Lecanicillium</taxon>
    </lineage>
</organism>
<evidence type="ECO:0000313" key="2">
    <source>
        <dbReference type="Proteomes" id="UP001148737"/>
    </source>
</evidence>
<sequence>MQFFTRLLALVPLAMAPVMAGQKDMINSQVRLAYVGDAAMRVSWNTFHKLGKPTVHYGLAPNNLCYQASSHESITYNTSLTYNNHVTIRDLKPDTQYYYLPSHLLHDNATTPPYSFRTSRSAGDMTSYSAAVIIDMGTMGPKGLTTSAGQTVSPNNILKPGEQNTVQSLEKALDTFDFMLHREFF</sequence>
<dbReference type="Proteomes" id="UP001148737">
    <property type="component" value="Unassembled WGS sequence"/>
</dbReference>
<accession>A0ACC1QQE4</accession>
<gene>
    <name evidence="1" type="ORF">NLG97_g7075</name>
</gene>
<comment type="caution">
    <text evidence="1">The sequence shown here is derived from an EMBL/GenBank/DDBJ whole genome shotgun (WGS) entry which is preliminary data.</text>
</comment>